<evidence type="ECO:0000256" key="1">
    <source>
        <dbReference type="SAM" id="MobiDB-lite"/>
    </source>
</evidence>
<dbReference type="InterPro" id="IPR012171">
    <property type="entry name" value="Fatty_acid_desaturase"/>
</dbReference>
<comment type="caution">
    <text evidence="4">The sequence shown here is derived from an EMBL/GenBank/DDBJ whole genome shotgun (WGS) entry which is preliminary data.</text>
</comment>
<keyword evidence="5" id="KW-1185">Reference proteome</keyword>
<feature type="transmembrane region" description="Helical" evidence="2">
    <location>
        <begin position="76"/>
        <end position="96"/>
    </location>
</feature>
<dbReference type="PANTHER" id="PTHR19353:SF19">
    <property type="entry name" value="DELTA(5) FATTY ACID DESATURASE C-RELATED"/>
    <property type="match status" value="1"/>
</dbReference>
<feature type="transmembrane region" description="Helical" evidence="2">
    <location>
        <begin position="52"/>
        <end position="70"/>
    </location>
</feature>
<dbReference type="PANTHER" id="PTHR19353">
    <property type="entry name" value="FATTY ACID DESATURASE 2"/>
    <property type="match status" value="1"/>
</dbReference>
<proteinExistence type="predicted"/>
<evidence type="ECO:0000256" key="2">
    <source>
        <dbReference type="SAM" id="Phobius"/>
    </source>
</evidence>
<dbReference type="CDD" id="cd03506">
    <property type="entry name" value="Delta6-FADS-like"/>
    <property type="match status" value="1"/>
</dbReference>
<feature type="region of interest" description="Disordered" evidence="1">
    <location>
        <begin position="1"/>
        <end position="22"/>
    </location>
</feature>
<dbReference type="InterPro" id="IPR005804">
    <property type="entry name" value="FA_desaturase_dom"/>
</dbReference>
<dbReference type="Pfam" id="PF00487">
    <property type="entry name" value="FA_desaturase"/>
    <property type="match status" value="1"/>
</dbReference>
<protein>
    <submittedName>
        <fullName evidence="4">Acyl-CoA desaturase</fullName>
    </submittedName>
</protein>
<evidence type="ECO:0000313" key="5">
    <source>
        <dbReference type="Proteomes" id="UP000466307"/>
    </source>
</evidence>
<keyword evidence="2" id="KW-1133">Transmembrane helix</keyword>
<dbReference type="PIRSF" id="PIRSF015921">
    <property type="entry name" value="FA_sphinglp_des"/>
    <property type="match status" value="1"/>
</dbReference>
<organism evidence="4 5">
    <name type="scientific">Gordonia desulfuricans</name>
    <dbReference type="NCBI Taxonomy" id="89051"/>
    <lineage>
        <taxon>Bacteria</taxon>
        <taxon>Bacillati</taxon>
        <taxon>Actinomycetota</taxon>
        <taxon>Actinomycetes</taxon>
        <taxon>Mycobacteriales</taxon>
        <taxon>Gordoniaceae</taxon>
        <taxon>Gordonia</taxon>
    </lineage>
</organism>
<feature type="transmembrane region" description="Helical" evidence="2">
    <location>
        <begin position="236"/>
        <end position="256"/>
    </location>
</feature>
<accession>A0A7K3LRC7</accession>
<dbReference type="GO" id="GO:0016717">
    <property type="term" value="F:oxidoreductase activity, acting on paired donors, with oxidation of a pair of donors resulting in the reduction of molecular oxygen to two molecules of water"/>
    <property type="evidence" value="ECO:0007669"/>
    <property type="project" value="TreeGrafter"/>
</dbReference>
<reference evidence="4 5" key="1">
    <citation type="submission" date="2020-01" db="EMBL/GenBank/DDBJ databases">
        <title>Investigation of new actinobacteria for the biodesulphurisation of diesel fuel.</title>
        <authorList>
            <person name="Athi Narayanan S.M."/>
        </authorList>
    </citation>
    <scope>NUCLEOTIDE SEQUENCE [LARGE SCALE GENOMIC DNA]</scope>
    <source>
        <strain evidence="4 5">213E</strain>
    </source>
</reference>
<evidence type="ECO:0000259" key="3">
    <source>
        <dbReference type="Pfam" id="PF00487"/>
    </source>
</evidence>
<feature type="transmembrane region" description="Helical" evidence="2">
    <location>
        <begin position="210"/>
        <end position="230"/>
    </location>
</feature>
<dbReference type="GO" id="GO:0008610">
    <property type="term" value="P:lipid biosynthetic process"/>
    <property type="evidence" value="ECO:0007669"/>
    <property type="project" value="UniProtKB-ARBA"/>
</dbReference>
<name>A0A7K3LRC7_9ACTN</name>
<evidence type="ECO:0000313" key="4">
    <source>
        <dbReference type="EMBL" id="NDK90789.1"/>
    </source>
</evidence>
<dbReference type="AlphaFoldDB" id="A0A7K3LRC7"/>
<gene>
    <name evidence="4" type="ORF">GYA93_14530</name>
</gene>
<dbReference type="EMBL" id="JAADZU010000047">
    <property type="protein sequence ID" value="NDK90789.1"/>
    <property type="molecule type" value="Genomic_DNA"/>
</dbReference>
<feature type="domain" description="Fatty acid desaturase" evidence="3">
    <location>
        <begin position="75"/>
        <end position="335"/>
    </location>
</feature>
<keyword evidence="2" id="KW-0472">Membrane</keyword>
<keyword evidence="2" id="KW-0812">Transmembrane</keyword>
<sequence>MDEFHVPSRKHRGALSHTDQTRTRSNRYVSTYTELAAEVRASGLLERRRTYYLVRITATTVSFVAAWAAVVLIGSSWAQIGIAVVLAVISTQFGFLGHDGAHQQIFASKVANEWTARLVASLGAGLSLHWWRNKHNRHHKSPNQIGVDPDIDGGPIAFVPEVAATRSGAYAWFTRRQGWFFVPLLTLEAAALHSASIQGLLSRTPVPHRILELSLVIVRLAVGFAVPFLVMTVAQAIVFILVQLAVFGLLLGGAFAPNHKGMPLVPKDIRVDFLRRQVLMSRNIRGGRVTDFMMGGLNYQIEHHLFPSMPRPNLAKVRPLVRAHCARHSVTYTETSLLESYAIVIRYLNQAGLGDRDPFTCPLVRMYR</sequence>
<dbReference type="Proteomes" id="UP000466307">
    <property type="component" value="Unassembled WGS sequence"/>
</dbReference>
<dbReference type="GO" id="GO:0016020">
    <property type="term" value="C:membrane"/>
    <property type="evidence" value="ECO:0007669"/>
    <property type="project" value="TreeGrafter"/>
</dbReference>